<evidence type="ECO:0000313" key="3">
    <source>
        <dbReference type="Proteomes" id="UP000799539"/>
    </source>
</evidence>
<gene>
    <name evidence="2" type="ORF">CERZMDRAFT_100929</name>
</gene>
<feature type="region of interest" description="Disordered" evidence="1">
    <location>
        <begin position="96"/>
        <end position="199"/>
    </location>
</feature>
<evidence type="ECO:0000313" key="2">
    <source>
        <dbReference type="EMBL" id="KAF2208941.1"/>
    </source>
</evidence>
<keyword evidence="3" id="KW-1185">Reference proteome</keyword>
<evidence type="ECO:0000256" key="1">
    <source>
        <dbReference type="SAM" id="MobiDB-lite"/>
    </source>
</evidence>
<feature type="compositionally biased region" description="Polar residues" evidence="1">
    <location>
        <begin position="53"/>
        <end position="66"/>
    </location>
</feature>
<proteinExistence type="predicted"/>
<name>A0A6A6F832_9PEZI</name>
<sequence>MPVPPPVVMAPSSPVSAQAEIVNRKRNTGHIRRDQFSAEMHPTEEAADKTLLHATSSDSFDSNDGATDNEDCTALGLETMRKASFPTQKVSISNYRKSSVPYTGQHATKIGNQGLKNRPPTPLPNWSQRDAQTLRGQRSEGDQETRTSNLEKTSGTGERLQETASNRAAPSRGVARVVAPSKRLPAQLSSTDPPVLRPSTSASVEMVRAARDVPNHAKPRFSQSLEINAEIEAITIFDDVIELSLKWPYIQEPDLSDLQSLSDEPLKNVLQYQKEALRAYYSENRFECVSHLAVPTPVPSEYLKCLKPGSVRLSSKLSHMGFVHRALQDLNARNADGLRSDVALLPITVEGEPDDVWISWNNIDDYDGIRGGWAAGQGKVGKRRRRRHSARTPYECDDDEL</sequence>
<feature type="compositionally biased region" description="Basic and acidic residues" evidence="1">
    <location>
        <begin position="31"/>
        <end position="51"/>
    </location>
</feature>
<reference evidence="2" key="1">
    <citation type="journal article" date="2020" name="Stud. Mycol.">
        <title>101 Dothideomycetes genomes: a test case for predicting lifestyles and emergence of pathogens.</title>
        <authorList>
            <person name="Haridas S."/>
            <person name="Albert R."/>
            <person name="Binder M."/>
            <person name="Bloem J."/>
            <person name="Labutti K."/>
            <person name="Salamov A."/>
            <person name="Andreopoulos B."/>
            <person name="Baker S."/>
            <person name="Barry K."/>
            <person name="Bills G."/>
            <person name="Bluhm B."/>
            <person name="Cannon C."/>
            <person name="Castanera R."/>
            <person name="Culley D."/>
            <person name="Daum C."/>
            <person name="Ezra D."/>
            <person name="Gonzalez J."/>
            <person name="Henrissat B."/>
            <person name="Kuo A."/>
            <person name="Liang C."/>
            <person name="Lipzen A."/>
            <person name="Lutzoni F."/>
            <person name="Magnuson J."/>
            <person name="Mondo S."/>
            <person name="Nolan M."/>
            <person name="Ohm R."/>
            <person name="Pangilinan J."/>
            <person name="Park H.-J."/>
            <person name="Ramirez L."/>
            <person name="Alfaro M."/>
            <person name="Sun H."/>
            <person name="Tritt A."/>
            <person name="Yoshinaga Y."/>
            <person name="Zwiers L.-H."/>
            <person name="Turgeon B."/>
            <person name="Goodwin S."/>
            <person name="Spatafora J."/>
            <person name="Crous P."/>
            <person name="Grigoriev I."/>
        </authorList>
    </citation>
    <scope>NUCLEOTIDE SEQUENCE</scope>
    <source>
        <strain evidence="2">SCOH1-5</strain>
    </source>
</reference>
<accession>A0A6A6F832</accession>
<feature type="region of interest" description="Disordered" evidence="1">
    <location>
        <begin position="24"/>
        <end position="68"/>
    </location>
</feature>
<feature type="region of interest" description="Disordered" evidence="1">
    <location>
        <begin position="376"/>
        <end position="401"/>
    </location>
</feature>
<dbReference type="Proteomes" id="UP000799539">
    <property type="component" value="Unassembled WGS sequence"/>
</dbReference>
<feature type="compositionally biased region" description="Polar residues" evidence="1">
    <location>
        <begin position="124"/>
        <end position="136"/>
    </location>
</feature>
<dbReference type="OrthoDB" id="3647168at2759"/>
<dbReference type="EMBL" id="ML992690">
    <property type="protein sequence ID" value="KAF2208941.1"/>
    <property type="molecule type" value="Genomic_DNA"/>
</dbReference>
<protein>
    <submittedName>
        <fullName evidence="2">Uncharacterized protein</fullName>
    </submittedName>
</protein>
<feature type="compositionally biased region" description="Basic residues" evidence="1">
    <location>
        <begin position="380"/>
        <end position="390"/>
    </location>
</feature>
<feature type="compositionally biased region" description="Polar residues" evidence="1">
    <location>
        <begin position="187"/>
        <end position="199"/>
    </location>
</feature>
<feature type="compositionally biased region" description="Polar residues" evidence="1">
    <location>
        <begin position="146"/>
        <end position="168"/>
    </location>
</feature>
<organism evidence="2 3">
    <name type="scientific">Cercospora zeae-maydis SCOH1-5</name>
    <dbReference type="NCBI Taxonomy" id="717836"/>
    <lineage>
        <taxon>Eukaryota</taxon>
        <taxon>Fungi</taxon>
        <taxon>Dikarya</taxon>
        <taxon>Ascomycota</taxon>
        <taxon>Pezizomycotina</taxon>
        <taxon>Dothideomycetes</taxon>
        <taxon>Dothideomycetidae</taxon>
        <taxon>Mycosphaerellales</taxon>
        <taxon>Mycosphaerellaceae</taxon>
        <taxon>Cercospora</taxon>
    </lineage>
</organism>
<feature type="compositionally biased region" description="Polar residues" evidence="1">
    <location>
        <begin position="96"/>
        <end position="115"/>
    </location>
</feature>
<dbReference type="AlphaFoldDB" id="A0A6A6F832"/>